<evidence type="ECO:0000256" key="2">
    <source>
        <dbReference type="ARBA" id="ARBA00022741"/>
    </source>
</evidence>
<dbReference type="SUPFAM" id="SSF52540">
    <property type="entry name" value="P-loop containing nucleoside triphosphate hydrolases"/>
    <property type="match status" value="1"/>
</dbReference>
<dbReference type="GO" id="GO:0016887">
    <property type="term" value="F:ATP hydrolysis activity"/>
    <property type="evidence" value="ECO:0007669"/>
    <property type="project" value="InterPro"/>
</dbReference>
<organism evidence="5 6">
    <name type="scientific">Anaerosporomusa subterranea</name>
    <dbReference type="NCBI Taxonomy" id="1794912"/>
    <lineage>
        <taxon>Bacteria</taxon>
        <taxon>Bacillati</taxon>
        <taxon>Bacillota</taxon>
        <taxon>Negativicutes</taxon>
        <taxon>Acetonemataceae</taxon>
        <taxon>Anaerosporomusa</taxon>
    </lineage>
</organism>
<gene>
    <name evidence="5" type="ORF">AXX12_12845</name>
</gene>
<dbReference type="InterPro" id="IPR003439">
    <property type="entry name" value="ABC_transporter-like_ATP-bd"/>
</dbReference>
<dbReference type="InterPro" id="IPR003593">
    <property type="entry name" value="AAA+_ATPase"/>
</dbReference>
<dbReference type="GO" id="GO:0055052">
    <property type="term" value="C:ATP-binding cassette (ABC) transporter complex, substrate-binding subunit-containing"/>
    <property type="evidence" value="ECO:0007669"/>
    <property type="project" value="TreeGrafter"/>
</dbReference>
<keyword evidence="6" id="KW-1185">Reference proteome</keyword>
<dbReference type="PANTHER" id="PTHR43875:SF1">
    <property type="entry name" value="OSMOPROTECTIVE COMPOUNDS UPTAKE ATP-BINDING PROTEIN GGTA"/>
    <property type="match status" value="1"/>
</dbReference>
<protein>
    <submittedName>
        <fullName evidence="5">Glycerol-3-phosphate ABC transporter ATP-binding protein</fullName>
    </submittedName>
</protein>
<dbReference type="NCBIfam" id="NF008653">
    <property type="entry name" value="PRK11650.1"/>
    <property type="match status" value="1"/>
</dbReference>
<dbReference type="AlphaFoldDB" id="A0A154BQ07"/>
<dbReference type="InterPro" id="IPR047641">
    <property type="entry name" value="ABC_transpr_MalK/UgpC-like"/>
</dbReference>
<dbReference type="GO" id="GO:0140359">
    <property type="term" value="F:ABC-type transporter activity"/>
    <property type="evidence" value="ECO:0007669"/>
    <property type="project" value="InterPro"/>
</dbReference>
<dbReference type="InterPro" id="IPR013611">
    <property type="entry name" value="Transp-assoc_OB_typ2"/>
</dbReference>
<dbReference type="GO" id="GO:0008643">
    <property type="term" value="P:carbohydrate transport"/>
    <property type="evidence" value="ECO:0007669"/>
    <property type="project" value="InterPro"/>
</dbReference>
<comment type="caution">
    <text evidence="5">The sequence shown here is derived from an EMBL/GenBank/DDBJ whole genome shotgun (WGS) entry which is preliminary data.</text>
</comment>
<accession>A0A154BQ07</accession>
<dbReference type="Gene3D" id="3.40.50.300">
    <property type="entry name" value="P-loop containing nucleotide triphosphate hydrolases"/>
    <property type="match status" value="1"/>
</dbReference>
<keyword evidence="3 5" id="KW-0067">ATP-binding</keyword>
<dbReference type="InterPro" id="IPR017871">
    <property type="entry name" value="ABC_transporter-like_CS"/>
</dbReference>
<feature type="domain" description="ABC transporter" evidence="4">
    <location>
        <begin position="4"/>
        <end position="234"/>
    </location>
</feature>
<dbReference type="InterPro" id="IPR015855">
    <property type="entry name" value="ABC_transpr_MalK-like"/>
</dbReference>
<evidence type="ECO:0000256" key="1">
    <source>
        <dbReference type="ARBA" id="ARBA00022448"/>
    </source>
</evidence>
<dbReference type="FunFam" id="3.40.50.300:FF:000042">
    <property type="entry name" value="Maltose/maltodextrin ABC transporter, ATP-binding protein"/>
    <property type="match status" value="1"/>
</dbReference>
<dbReference type="STRING" id="1794912.AXX12_12845"/>
<dbReference type="PANTHER" id="PTHR43875">
    <property type="entry name" value="MALTODEXTRIN IMPORT ATP-BINDING PROTEIN MSMX"/>
    <property type="match status" value="1"/>
</dbReference>
<sequence length="368" mass="40409">MAEVRLSNITKMFGMQTAVATMNLTITDGEFMVLVGPSGCGKTTTLRMIAGLEEPTEGDIYIGTRNVTYLEPKDRDIAMVFQNYALYPHMKVFDNLAYSMKLAGVAKQRIREQVDTAAALLGIANLLDRYPRELSGGQQQRVALGRAIVRQPQVFLMDEPLSNLDAKLRVQTRAELIKLHQQLKTTVVYVTHDQVEAMTMGTRIVVMKDGIVQQVGTPAEIYRQPANMFVGAFVGSPPMQFLRGELSGEQDDAFFKSEGFAIPLPVKGDITFDKRNVSLGFRPENLTFCIATENDWAIPCIVEVVENIGGEALVHARTTGGSPLIVKLTDLETIPTPGEQVKVRAAKGNLHLFDMASTLCVATVKVTA</sequence>
<dbReference type="InterPro" id="IPR027417">
    <property type="entry name" value="P-loop_NTPase"/>
</dbReference>
<dbReference type="Gene3D" id="2.40.50.100">
    <property type="match status" value="1"/>
</dbReference>
<evidence type="ECO:0000313" key="6">
    <source>
        <dbReference type="Proteomes" id="UP000076268"/>
    </source>
</evidence>
<dbReference type="InterPro" id="IPR008995">
    <property type="entry name" value="Mo/tungstate-bd_C_term_dom"/>
</dbReference>
<dbReference type="CDD" id="cd03301">
    <property type="entry name" value="ABC_MalK_N"/>
    <property type="match status" value="1"/>
</dbReference>
<dbReference type="EMBL" id="LSGP01000023">
    <property type="protein sequence ID" value="KYZ75588.1"/>
    <property type="molecule type" value="Genomic_DNA"/>
</dbReference>
<reference evidence="5 6" key="1">
    <citation type="submission" date="2016-02" db="EMBL/GenBank/DDBJ databases">
        <title>Anaerosporomusa subterraneum gen. nov., sp. nov., a spore-forming obligate anaerobe isolated from saprolite.</title>
        <authorList>
            <person name="Choi J.K."/>
            <person name="Shah M."/>
            <person name="Yee N."/>
        </authorList>
    </citation>
    <scope>NUCLEOTIDE SEQUENCE [LARGE SCALE GENOMIC DNA]</scope>
    <source>
        <strain evidence="5 6">RU4</strain>
    </source>
</reference>
<dbReference type="Pfam" id="PF00005">
    <property type="entry name" value="ABC_tran"/>
    <property type="match status" value="1"/>
</dbReference>
<dbReference type="InterPro" id="IPR012340">
    <property type="entry name" value="NA-bd_OB-fold"/>
</dbReference>
<keyword evidence="1" id="KW-0813">Transport</keyword>
<dbReference type="GO" id="GO:0005524">
    <property type="term" value="F:ATP binding"/>
    <property type="evidence" value="ECO:0007669"/>
    <property type="project" value="UniProtKB-KW"/>
</dbReference>
<dbReference type="Pfam" id="PF08402">
    <property type="entry name" value="TOBE_2"/>
    <property type="match status" value="1"/>
</dbReference>
<dbReference type="Gene3D" id="2.40.50.140">
    <property type="entry name" value="Nucleic acid-binding proteins"/>
    <property type="match status" value="1"/>
</dbReference>
<dbReference type="SUPFAM" id="SSF50331">
    <property type="entry name" value="MOP-like"/>
    <property type="match status" value="1"/>
</dbReference>
<name>A0A154BQ07_ANASB</name>
<keyword evidence="2" id="KW-0547">Nucleotide-binding</keyword>
<dbReference type="OrthoDB" id="9802264at2"/>
<dbReference type="SMART" id="SM00382">
    <property type="entry name" value="AAA"/>
    <property type="match status" value="1"/>
</dbReference>
<evidence type="ECO:0000256" key="3">
    <source>
        <dbReference type="ARBA" id="ARBA00022840"/>
    </source>
</evidence>
<dbReference type="Proteomes" id="UP000076268">
    <property type="component" value="Unassembled WGS sequence"/>
</dbReference>
<dbReference type="PROSITE" id="PS00211">
    <property type="entry name" value="ABC_TRANSPORTER_1"/>
    <property type="match status" value="1"/>
</dbReference>
<evidence type="ECO:0000313" key="5">
    <source>
        <dbReference type="EMBL" id="KYZ75588.1"/>
    </source>
</evidence>
<dbReference type="PROSITE" id="PS50893">
    <property type="entry name" value="ABC_TRANSPORTER_2"/>
    <property type="match status" value="1"/>
</dbReference>
<dbReference type="RefSeq" id="WP_066244378.1">
    <property type="nucleotide sequence ID" value="NZ_LSGP01000023.1"/>
</dbReference>
<proteinExistence type="predicted"/>
<evidence type="ECO:0000259" key="4">
    <source>
        <dbReference type="PROSITE" id="PS50893"/>
    </source>
</evidence>